<dbReference type="PROSITE" id="PS00166">
    <property type="entry name" value="ENOYL_COA_HYDRATASE"/>
    <property type="match status" value="1"/>
</dbReference>
<proteinExistence type="inferred from homology"/>
<accession>A0A8J2YEL4</accession>
<dbReference type="PANTHER" id="PTHR43459:SF1">
    <property type="entry name" value="EG:BACN32G11.4 PROTEIN"/>
    <property type="match status" value="1"/>
</dbReference>
<evidence type="ECO:0000313" key="4">
    <source>
        <dbReference type="Proteomes" id="UP000602745"/>
    </source>
</evidence>
<evidence type="ECO:0000256" key="2">
    <source>
        <dbReference type="RuleBase" id="RU003707"/>
    </source>
</evidence>
<reference evidence="3" key="1">
    <citation type="journal article" date="2014" name="Int. J. Syst. Evol. Microbiol.">
        <title>Complete genome sequence of Corynebacterium casei LMG S-19264T (=DSM 44701T), isolated from a smear-ripened cheese.</title>
        <authorList>
            <consortium name="US DOE Joint Genome Institute (JGI-PGF)"/>
            <person name="Walter F."/>
            <person name="Albersmeier A."/>
            <person name="Kalinowski J."/>
            <person name="Ruckert C."/>
        </authorList>
    </citation>
    <scope>NUCLEOTIDE SEQUENCE</scope>
    <source>
        <strain evidence="3">CCM 7684</strain>
    </source>
</reference>
<evidence type="ECO:0000256" key="1">
    <source>
        <dbReference type="ARBA" id="ARBA00005254"/>
    </source>
</evidence>
<dbReference type="InterPro" id="IPR029045">
    <property type="entry name" value="ClpP/crotonase-like_dom_sf"/>
</dbReference>
<dbReference type="EMBL" id="BMCP01000001">
    <property type="protein sequence ID" value="GGE37298.1"/>
    <property type="molecule type" value="Genomic_DNA"/>
</dbReference>
<dbReference type="Proteomes" id="UP000602745">
    <property type="component" value="Unassembled WGS sequence"/>
</dbReference>
<comment type="similarity">
    <text evidence="1 2">Belongs to the enoyl-CoA hydratase/isomerase family.</text>
</comment>
<organism evidence="3 4">
    <name type="scientific">Agaricicola taiwanensis</name>
    <dbReference type="NCBI Taxonomy" id="591372"/>
    <lineage>
        <taxon>Bacteria</taxon>
        <taxon>Pseudomonadati</taxon>
        <taxon>Pseudomonadota</taxon>
        <taxon>Alphaproteobacteria</taxon>
        <taxon>Rhodobacterales</taxon>
        <taxon>Paracoccaceae</taxon>
        <taxon>Agaricicola</taxon>
    </lineage>
</organism>
<evidence type="ECO:0000313" key="3">
    <source>
        <dbReference type="EMBL" id="GGE37298.1"/>
    </source>
</evidence>
<name>A0A8J2YEL4_9RHOB</name>
<dbReference type="Pfam" id="PF00378">
    <property type="entry name" value="ECH_1"/>
    <property type="match status" value="1"/>
</dbReference>
<dbReference type="InterPro" id="IPR001753">
    <property type="entry name" value="Enoyl-CoA_hydra/iso"/>
</dbReference>
<keyword evidence="3" id="KW-0413">Isomerase</keyword>
<dbReference type="PANTHER" id="PTHR43459">
    <property type="entry name" value="ENOYL-COA HYDRATASE"/>
    <property type="match status" value="1"/>
</dbReference>
<sequence length="262" mass="27902">MMSDVLVTTHRGAAAILSINRPQRLNALTPEVFSALQRALDECEAAPDVRCVVLTGEGRAFCAGQDLTAELPRDAEGALDIGGMLDRDYNPLVLRLQSFPKPTIAAVNGPAVGAGASLAMGCDIIVASRAAYFQQAFVQIGLMPDAGGTWLLPRIIGLKRALALMLTGDRLDAAAAEQLGLVYRVFEDAAFMEEASALAEKLAQGSLSAMKAIKTALVQSATNDLAGQLHHERNAQAQLGRTADFAEGVMAFQEKRSPRFHR</sequence>
<dbReference type="GO" id="GO:0016853">
    <property type="term" value="F:isomerase activity"/>
    <property type="evidence" value="ECO:0007669"/>
    <property type="project" value="UniProtKB-KW"/>
</dbReference>
<dbReference type="Gene3D" id="1.10.12.10">
    <property type="entry name" value="Lyase 2-enoyl-coa Hydratase, Chain A, domain 2"/>
    <property type="match status" value="1"/>
</dbReference>
<dbReference type="RefSeq" id="WP_188408888.1">
    <property type="nucleotide sequence ID" value="NZ_BMCP01000001.1"/>
</dbReference>
<reference evidence="3" key="2">
    <citation type="submission" date="2020-09" db="EMBL/GenBank/DDBJ databases">
        <authorList>
            <person name="Sun Q."/>
            <person name="Sedlacek I."/>
        </authorList>
    </citation>
    <scope>NUCLEOTIDE SEQUENCE</scope>
    <source>
        <strain evidence="3">CCM 7684</strain>
    </source>
</reference>
<protein>
    <submittedName>
        <fullName evidence="3">2-(1,2-epoxy-1,2-dihydrophenyl)acetyl-CoA isomerase</fullName>
    </submittedName>
</protein>
<dbReference type="InterPro" id="IPR014748">
    <property type="entry name" value="Enoyl-CoA_hydra_C"/>
</dbReference>
<dbReference type="CDD" id="cd06558">
    <property type="entry name" value="crotonase-like"/>
    <property type="match status" value="1"/>
</dbReference>
<dbReference type="SUPFAM" id="SSF52096">
    <property type="entry name" value="ClpP/crotonase"/>
    <property type="match status" value="1"/>
</dbReference>
<keyword evidence="4" id="KW-1185">Reference proteome</keyword>
<comment type="caution">
    <text evidence="3">The sequence shown here is derived from an EMBL/GenBank/DDBJ whole genome shotgun (WGS) entry which is preliminary data.</text>
</comment>
<dbReference type="InterPro" id="IPR018376">
    <property type="entry name" value="Enoyl-CoA_hyd/isom_CS"/>
</dbReference>
<gene>
    <name evidence="3" type="ORF">GCM10007276_13410</name>
</gene>
<dbReference type="Gene3D" id="3.90.226.10">
    <property type="entry name" value="2-enoyl-CoA Hydratase, Chain A, domain 1"/>
    <property type="match status" value="1"/>
</dbReference>
<dbReference type="AlphaFoldDB" id="A0A8J2YEL4"/>